<protein>
    <submittedName>
        <fullName evidence="3">Type II secretion system protein M</fullName>
    </submittedName>
</protein>
<comment type="caution">
    <text evidence="3">The sequence shown here is derived from an EMBL/GenBank/DDBJ whole genome shotgun (WGS) entry which is preliminary data.</text>
</comment>
<keyword evidence="2" id="KW-0812">Transmembrane</keyword>
<evidence type="ECO:0000256" key="1">
    <source>
        <dbReference type="SAM" id="Coils"/>
    </source>
</evidence>
<dbReference type="Proteomes" id="UP001166251">
    <property type="component" value="Unassembled WGS sequence"/>
</dbReference>
<evidence type="ECO:0000313" key="4">
    <source>
        <dbReference type="Proteomes" id="UP001166251"/>
    </source>
</evidence>
<keyword evidence="1" id="KW-0175">Coiled coil</keyword>
<reference evidence="3" key="1">
    <citation type="submission" date="2021-07" db="EMBL/GenBank/DDBJ databases">
        <title>Neiella marina sp. nov., isolated from the intestinal content of sea cucumber Apostichopus japonicus.</title>
        <authorList>
            <person name="Bai X."/>
        </authorList>
    </citation>
    <scope>NUCLEOTIDE SEQUENCE</scope>
    <source>
        <strain evidence="3">126</strain>
    </source>
</reference>
<feature type="coiled-coil region" evidence="1">
    <location>
        <begin position="47"/>
        <end position="114"/>
    </location>
</feature>
<proteinExistence type="predicted"/>
<dbReference type="Pfam" id="PF04612">
    <property type="entry name" value="T2SSM"/>
    <property type="match status" value="1"/>
</dbReference>
<dbReference type="EMBL" id="JAHZSS010000001">
    <property type="protein sequence ID" value="MBW8189435.1"/>
    <property type="molecule type" value="Genomic_DNA"/>
</dbReference>
<evidence type="ECO:0000313" key="3">
    <source>
        <dbReference type="EMBL" id="MBW8189435.1"/>
    </source>
</evidence>
<name>A0ABS7EB05_9GAMM</name>
<sequence>MNEQLQKLESRYNEMTPRERGLIFGAGLVLISMVLYSLWIGPNMDRAASLERKLASQQQDSETLTRQIDMLKEALNRDPNEATQHQLDEQNEHISKLDTELKALTVDLVAAEQMLPVLRSLLATSRDVSLIGLTSIPGEPVLAAQDEADTDIGMYRHGVTIEVSGSFFDIYRLLESIEASPWRFYWQAFDYQVAEYPNAKVRIVLYTLSTNEDYIRV</sequence>
<dbReference type="RefSeq" id="WP_220102128.1">
    <property type="nucleotide sequence ID" value="NZ_JAHZSS010000001.1"/>
</dbReference>
<keyword evidence="2" id="KW-0472">Membrane</keyword>
<feature type="transmembrane region" description="Helical" evidence="2">
    <location>
        <begin position="21"/>
        <end position="39"/>
    </location>
</feature>
<dbReference type="InterPro" id="IPR007690">
    <property type="entry name" value="T2SS_GspM"/>
</dbReference>
<keyword evidence="4" id="KW-1185">Reference proteome</keyword>
<accession>A0ABS7EB05</accession>
<keyword evidence="2" id="KW-1133">Transmembrane helix</keyword>
<organism evidence="3 4">
    <name type="scientific">Neiella holothuriorum</name>
    <dbReference type="NCBI Taxonomy" id="2870530"/>
    <lineage>
        <taxon>Bacteria</taxon>
        <taxon>Pseudomonadati</taxon>
        <taxon>Pseudomonadota</taxon>
        <taxon>Gammaproteobacteria</taxon>
        <taxon>Alteromonadales</taxon>
        <taxon>Echinimonadaceae</taxon>
        <taxon>Neiella</taxon>
    </lineage>
</organism>
<evidence type="ECO:0000256" key="2">
    <source>
        <dbReference type="SAM" id="Phobius"/>
    </source>
</evidence>
<gene>
    <name evidence="3" type="ORF">K0504_00180</name>
</gene>